<organism evidence="1 2">
    <name type="scientific">Boletus edulis BED1</name>
    <dbReference type="NCBI Taxonomy" id="1328754"/>
    <lineage>
        <taxon>Eukaryota</taxon>
        <taxon>Fungi</taxon>
        <taxon>Dikarya</taxon>
        <taxon>Basidiomycota</taxon>
        <taxon>Agaricomycotina</taxon>
        <taxon>Agaricomycetes</taxon>
        <taxon>Agaricomycetidae</taxon>
        <taxon>Boletales</taxon>
        <taxon>Boletineae</taxon>
        <taxon>Boletaceae</taxon>
        <taxon>Boletoideae</taxon>
        <taxon>Boletus</taxon>
    </lineage>
</organism>
<evidence type="ECO:0000313" key="1">
    <source>
        <dbReference type="EMBL" id="KAF8430934.1"/>
    </source>
</evidence>
<protein>
    <submittedName>
        <fullName evidence="1">Uncharacterized protein</fullName>
    </submittedName>
</protein>
<name>A0AAD4BIC6_BOLED</name>
<dbReference type="AlphaFoldDB" id="A0AAD4BIC6"/>
<reference evidence="1" key="1">
    <citation type="submission" date="2019-10" db="EMBL/GenBank/DDBJ databases">
        <authorList>
            <consortium name="DOE Joint Genome Institute"/>
            <person name="Kuo A."/>
            <person name="Miyauchi S."/>
            <person name="Kiss E."/>
            <person name="Drula E."/>
            <person name="Kohler A."/>
            <person name="Sanchez-Garcia M."/>
            <person name="Andreopoulos B."/>
            <person name="Barry K.W."/>
            <person name="Bonito G."/>
            <person name="Buee M."/>
            <person name="Carver A."/>
            <person name="Chen C."/>
            <person name="Cichocki N."/>
            <person name="Clum A."/>
            <person name="Culley D."/>
            <person name="Crous P.W."/>
            <person name="Fauchery L."/>
            <person name="Girlanda M."/>
            <person name="Hayes R."/>
            <person name="Keri Z."/>
            <person name="LaButti K."/>
            <person name="Lipzen A."/>
            <person name="Lombard V."/>
            <person name="Magnuson J."/>
            <person name="Maillard F."/>
            <person name="Morin E."/>
            <person name="Murat C."/>
            <person name="Nolan M."/>
            <person name="Ohm R."/>
            <person name="Pangilinan J."/>
            <person name="Pereira M."/>
            <person name="Perotto S."/>
            <person name="Peter M."/>
            <person name="Riley R."/>
            <person name="Sitrit Y."/>
            <person name="Stielow B."/>
            <person name="Szollosi G."/>
            <person name="Zifcakova L."/>
            <person name="Stursova M."/>
            <person name="Spatafora J.W."/>
            <person name="Tedersoo L."/>
            <person name="Vaario L.-M."/>
            <person name="Yamada A."/>
            <person name="Yan M."/>
            <person name="Wang P."/>
            <person name="Xu J."/>
            <person name="Bruns T."/>
            <person name="Baldrian P."/>
            <person name="Vilgalys R."/>
            <person name="Henrissat B."/>
            <person name="Grigoriev I.V."/>
            <person name="Hibbett D."/>
            <person name="Nagy L.G."/>
            <person name="Martin F.M."/>
        </authorList>
    </citation>
    <scope>NUCLEOTIDE SEQUENCE</scope>
    <source>
        <strain evidence="1">BED1</strain>
    </source>
</reference>
<gene>
    <name evidence="1" type="ORF">L210DRAFT_863614</name>
</gene>
<proteinExistence type="predicted"/>
<reference evidence="1" key="2">
    <citation type="journal article" date="2020" name="Nat. Commun.">
        <title>Large-scale genome sequencing of mycorrhizal fungi provides insights into the early evolution of symbiotic traits.</title>
        <authorList>
            <person name="Miyauchi S."/>
            <person name="Kiss E."/>
            <person name="Kuo A."/>
            <person name="Drula E."/>
            <person name="Kohler A."/>
            <person name="Sanchez-Garcia M."/>
            <person name="Morin E."/>
            <person name="Andreopoulos B."/>
            <person name="Barry K.W."/>
            <person name="Bonito G."/>
            <person name="Buee M."/>
            <person name="Carver A."/>
            <person name="Chen C."/>
            <person name="Cichocki N."/>
            <person name="Clum A."/>
            <person name="Culley D."/>
            <person name="Crous P.W."/>
            <person name="Fauchery L."/>
            <person name="Girlanda M."/>
            <person name="Hayes R.D."/>
            <person name="Keri Z."/>
            <person name="LaButti K."/>
            <person name="Lipzen A."/>
            <person name="Lombard V."/>
            <person name="Magnuson J."/>
            <person name="Maillard F."/>
            <person name="Murat C."/>
            <person name="Nolan M."/>
            <person name="Ohm R.A."/>
            <person name="Pangilinan J."/>
            <person name="Pereira M.F."/>
            <person name="Perotto S."/>
            <person name="Peter M."/>
            <person name="Pfister S."/>
            <person name="Riley R."/>
            <person name="Sitrit Y."/>
            <person name="Stielow J.B."/>
            <person name="Szollosi G."/>
            <person name="Zifcakova L."/>
            <person name="Stursova M."/>
            <person name="Spatafora J.W."/>
            <person name="Tedersoo L."/>
            <person name="Vaario L.M."/>
            <person name="Yamada A."/>
            <person name="Yan M."/>
            <person name="Wang P."/>
            <person name="Xu J."/>
            <person name="Bruns T."/>
            <person name="Baldrian P."/>
            <person name="Vilgalys R."/>
            <person name="Dunand C."/>
            <person name="Henrissat B."/>
            <person name="Grigoriev I.V."/>
            <person name="Hibbett D."/>
            <person name="Nagy L.G."/>
            <person name="Martin F.M."/>
        </authorList>
    </citation>
    <scope>NUCLEOTIDE SEQUENCE</scope>
    <source>
        <strain evidence="1">BED1</strain>
    </source>
</reference>
<sequence length="102" mass="11114">IVHQVVQTVAAIESLEWHRVLLAAVKQHQEVELTTVESVIEIVKNSLSPRSSADLEDDCGYYHAIFVDELVQLTVAEAQMQQFSVGSQLDSRAPSPPSATAG</sequence>
<dbReference type="Proteomes" id="UP001194468">
    <property type="component" value="Unassembled WGS sequence"/>
</dbReference>
<feature type="non-terminal residue" evidence="1">
    <location>
        <position position="1"/>
    </location>
</feature>
<accession>A0AAD4BIC6</accession>
<comment type="caution">
    <text evidence="1">The sequence shown here is derived from an EMBL/GenBank/DDBJ whole genome shotgun (WGS) entry which is preliminary data.</text>
</comment>
<evidence type="ECO:0000313" key="2">
    <source>
        <dbReference type="Proteomes" id="UP001194468"/>
    </source>
</evidence>
<dbReference type="EMBL" id="WHUW01000055">
    <property type="protein sequence ID" value="KAF8430934.1"/>
    <property type="molecule type" value="Genomic_DNA"/>
</dbReference>
<keyword evidence="2" id="KW-1185">Reference proteome</keyword>